<dbReference type="Proteomes" id="UP000178323">
    <property type="component" value="Unassembled WGS sequence"/>
</dbReference>
<dbReference type="STRING" id="1797985.A2Y83_05215"/>
<keyword evidence="6 15" id="KW-0963">Cytoplasm</keyword>
<keyword evidence="7" id="KW-0479">Metal-binding</keyword>
<dbReference type="GO" id="GO:0008564">
    <property type="term" value="F:protein-exporting ATPase activity"/>
    <property type="evidence" value="ECO:0007669"/>
    <property type="project" value="UniProtKB-EC"/>
</dbReference>
<dbReference type="InterPro" id="IPR036266">
    <property type="entry name" value="SecA_Wing/Scaffold_sf"/>
</dbReference>
<feature type="region of interest" description="Disordered" evidence="18">
    <location>
        <begin position="733"/>
        <end position="765"/>
    </location>
</feature>
<evidence type="ECO:0000256" key="18">
    <source>
        <dbReference type="SAM" id="MobiDB-lite"/>
    </source>
</evidence>
<dbReference type="PROSITE" id="PS51196">
    <property type="entry name" value="SECA_MOTOR_DEAD"/>
    <property type="match status" value="1"/>
</dbReference>
<dbReference type="SMART" id="SM00957">
    <property type="entry name" value="SecA_DEAD"/>
    <property type="match status" value="1"/>
</dbReference>
<dbReference type="PANTHER" id="PTHR30612:SF0">
    <property type="entry name" value="CHLOROPLAST PROTEIN-TRANSPORTING ATPASE"/>
    <property type="match status" value="1"/>
</dbReference>
<feature type="binding site" evidence="15">
    <location>
        <position position="573"/>
    </location>
    <ligand>
        <name>ATP</name>
        <dbReference type="ChEBI" id="CHEBI:30616"/>
    </ligand>
</feature>
<keyword evidence="8 15" id="KW-0547">Nucleotide-binding</keyword>
<comment type="function">
    <text evidence="15">Part of the Sec protein translocase complex. Interacts with the SecYEG preprotein conducting channel. Has a central role in coupling the hydrolysis of ATP to the transfer of proteins into and across the cell membrane, serving as an ATP-driven molecular motor driving the stepwise translocation of polypeptide chains across the membrane.</text>
</comment>
<feature type="domain" description="Helicase C-terminal" evidence="20">
    <location>
        <begin position="495"/>
        <end position="676"/>
    </location>
</feature>
<evidence type="ECO:0000256" key="11">
    <source>
        <dbReference type="ARBA" id="ARBA00022927"/>
    </source>
</evidence>
<dbReference type="NCBIfam" id="NF009538">
    <property type="entry name" value="PRK12904.1"/>
    <property type="match status" value="1"/>
</dbReference>
<evidence type="ECO:0000256" key="13">
    <source>
        <dbReference type="ARBA" id="ARBA00023010"/>
    </source>
</evidence>
<dbReference type="InterPro" id="IPR014001">
    <property type="entry name" value="Helicase_ATP-bd"/>
</dbReference>
<dbReference type="SMART" id="SM00490">
    <property type="entry name" value="HELICc"/>
    <property type="match status" value="1"/>
</dbReference>
<keyword evidence="13 15" id="KW-0811">Translocation</keyword>
<evidence type="ECO:0000256" key="8">
    <source>
        <dbReference type="ARBA" id="ARBA00022741"/>
    </source>
</evidence>
<sequence length="1029" mass="115878">MKIFNKLFGDPNEKVIAGIRPIVEKINGLEPEFEKFSNEELKNKTEELKSRFHEDKERYADDVEKLEREIESTASQTERQKLKFKLLEKRNSAFDDILPEAFVLVREAGKRALGKDKARHFDVQLIGGVVLHRGQIAEMKTGEGKTLVATLPLFLNALEGHGCHLVTVNDYLSRVGAGWYAPIYDLLGISVGVIAHEKAYLYDKNHTDENQFDERLKNFKEVTRKEAYLADITYGTNNEFGFDYLRDNMVQSMEQKAQRPLHYAIVDEVDSILIDEARTPLIISAPREESSELYFKIDNMVKSLKEGKRVEKRQGIMAQLEKQSFDEDGDYNVDEKMRSVALTQEGIKKMEKMLGLDNIYTEGGIKLVHHIEQALKANVLFQRDKDYVVKDDEIIIVDEFTGRLMYGRRYSEGLHQAIEAKEGVKVQRESQTLATITFQNYFRLYQKLAGMTGTAVTEAEEFSKIYNLEVTVIPTNKPCVRADFNDSIYKSEEGKFKAVIREIKARQEKGQPVLVGTIAIEKNEYLSALLEREGIEHQVLNAKQHEREAQIIAQAGKIGAVTIATNMAGRGVDIILGGNPADQDEAKRVRKLGGLHIIGTERHESRRIDNQLRGRSGRQGDPGSSQFFVSMDDDLMRIFGSERMKSIMNKLGVPDDMPIENKIISKSIESAQTKVEGFHFDSRKHIVEYDDVMNKHREVIYRKRNEILEAADFPLSQRGIPVRRFGGKGDFSEVGGGNKGLTDEASSAHGKIPPSPQAGSTPFNKGGKPILRDIIFNMVEKEIEAVVFFHTASNDEKSWNMREIAEVANTIYPLTGNVMEELEKLNRTAGNKEDDAKARTRIIEYLLDGARKAYTALEEQIKEAGANMEDIEKGILLRSIDTLWVDHLDAMDYLRRSIGLKGYGQKDPLIEYKKEGRRMFMELLNMIQREVVYSIYKVGLATQIAPSVMQASNVSMSGATKTMQKGSGGLLKAAMAAMQGMAAMKKEAETGSRAGVVAEKAKNEEGEKVGRNDPCPCGSGKKFKKCCGR</sequence>
<feature type="domain" description="SecA family profile" evidence="21">
    <location>
        <begin position="1"/>
        <end position="660"/>
    </location>
</feature>
<comment type="similarity">
    <text evidence="3 15 16">Belongs to the SecA family.</text>
</comment>
<feature type="compositionally biased region" description="Basic and acidic residues" evidence="18">
    <location>
        <begin position="999"/>
        <end position="1011"/>
    </location>
</feature>
<dbReference type="GO" id="GO:0005886">
    <property type="term" value="C:plasma membrane"/>
    <property type="evidence" value="ECO:0007669"/>
    <property type="project" value="UniProtKB-SubCell"/>
</dbReference>
<comment type="cofactor">
    <cofactor evidence="1">
        <name>Zn(2+)</name>
        <dbReference type="ChEBI" id="CHEBI:29105"/>
    </cofactor>
</comment>
<dbReference type="Pfam" id="PF21090">
    <property type="entry name" value="P-loop_SecA"/>
    <property type="match status" value="1"/>
</dbReference>
<keyword evidence="5 15" id="KW-1003">Cell membrane</keyword>
<dbReference type="FunFam" id="3.40.50.300:FF:000113">
    <property type="entry name" value="Preprotein translocase subunit SecA"/>
    <property type="match status" value="1"/>
</dbReference>
<feature type="coiled-coil region" evidence="17">
    <location>
        <begin position="38"/>
        <end position="83"/>
    </location>
</feature>
<evidence type="ECO:0000256" key="6">
    <source>
        <dbReference type="ARBA" id="ARBA00022490"/>
    </source>
</evidence>
<dbReference type="Gene3D" id="3.10.450.50">
    <property type="match status" value="1"/>
</dbReference>
<dbReference type="PRINTS" id="PR00906">
    <property type="entry name" value="SECA"/>
</dbReference>
<evidence type="ECO:0000259" key="21">
    <source>
        <dbReference type="PROSITE" id="PS51196"/>
    </source>
</evidence>
<dbReference type="Gene3D" id="3.40.50.300">
    <property type="entry name" value="P-loop containing nucleotide triphosphate hydrolases"/>
    <property type="match status" value="2"/>
</dbReference>
<evidence type="ECO:0000256" key="17">
    <source>
        <dbReference type="SAM" id="Coils"/>
    </source>
</evidence>
<evidence type="ECO:0000256" key="3">
    <source>
        <dbReference type="ARBA" id="ARBA00007650"/>
    </source>
</evidence>
<dbReference type="Pfam" id="PF07516">
    <property type="entry name" value="SecA_SW"/>
    <property type="match status" value="2"/>
</dbReference>
<dbReference type="Gene3D" id="3.90.1440.10">
    <property type="entry name" value="SecA, preprotein cross-linking domain"/>
    <property type="match status" value="1"/>
</dbReference>
<dbReference type="GO" id="GO:0031522">
    <property type="term" value="C:cell envelope Sec protein transport complex"/>
    <property type="evidence" value="ECO:0007669"/>
    <property type="project" value="UniProtKB-ARBA"/>
</dbReference>
<dbReference type="PANTHER" id="PTHR30612">
    <property type="entry name" value="SECA INNER MEMBRANE COMPONENT OF SEC PROTEIN SECRETION SYSTEM"/>
    <property type="match status" value="1"/>
</dbReference>
<dbReference type="PROSITE" id="PS01312">
    <property type="entry name" value="SECA"/>
    <property type="match status" value="1"/>
</dbReference>
<feature type="coiled-coil region" evidence="17">
    <location>
        <begin position="819"/>
        <end position="874"/>
    </location>
</feature>
<dbReference type="InterPro" id="IPR000185">
    <property type="entry name" value="SecA"/>
</dbReference>
<feature type="region of interest" description="Disordered" evidence="18">
    <location>
        <begin position="606"/>
        <end position="626"/>
    </location>
</feature>
<evidence type="ECO:0000256" key="5">
    <source>
        <dbReference type="ARBA" id="ARBA00022475"/>
    </source>
</evidence>
<dbReference type="SUPFAM" id="SSF81886">
    <property type="entry name" value="Helical scaffold and wing domains of SecA"/>
    <property type="match status" value="2"/>
</dbReference>
<dbReference type="InterPro" id="IPR027417">
    <property type="entry name" value="P-loop_NTPase"/>
</dbReference>
<dbReference type="Gene3D" id="1.10.3060.10">
    <property type="entry name" value="Helical scaffold and wing domains of SecA"/>
    <property type="match status" value="1"/>
</dbReference>
<dbReference type="PROSITE" id="PS51194">
    <property type="entry name" value="HELICASE_CTER"/>
    <property type="match status" value="1"/>
</dbReference>
<dbReference type="AlphaFoldDB" id="A0A1F5S5E5"/>
<evidence type="ECO:0000256" key="9">
    <source>
        <dbReference type="ARBA" id="ARBA00022833"/>
    </source>
</evidence>
<dbReference type="GO" id="GO:0046872">
    <property type="term" value="F:metal ion binding"/>
    <property type="evidence" value="ECO:0007669"/>
    <property type="project" value="UniProtKB-KW"/>
</dbReference>
<evidence type="ECO:0000256" key="16">
    <source>
        <dbReference type="RuleBase" id="RU003874"/>
    </source>
</evidence>
<name>A0A1F5S5E5_9BACT</name>
<dbReference type="CDD" id="cd18803">
    <property type="entry name" value="SF2_C_secA"/>
    <property type="match status" value="1"/>
</dbReference>
<evidence type="ECO:0000313" key="22">
    <source>
        <dbReference type="EMBL" id="OGF21940.1"/>
    </source>
</evidence>
<feature type="domain" description="Helicase ATP-binding" evidence="19">
    <location>
        <begin position="126"/>
        <end position="305"/>
    </location>
</feature>
<accession>A0A1F5S5E5</accession>
<dbReference type="Pfam" id="PF01043">
    <property type="entry name" value="SecA_PP_bind"/>
    <property type="match status" value="1"/>
</dbReference>
<dbReference type="GO" id="GO:0043952">
    <property type="term" value="P:protein transport by the Sec complex"/>
    <property type="evidence" value="ECO:0007669"/>
    <property type="project" value="TreeGrafter"/>
</dbReference>
<keyword evidence="4 15" id="KW-0813">Transport</keyword>
<comment type="subcellular location">
    <subcellularLocation>
        <location evidence="15">Cell membrane</location>
        <topology evidence="15">Peripheral membrane protein</topology>
        <orientation evidence="15">Cytoplasmic side</orientation>
    </subcellularLocation>
    <subcellularLocation>
        <location evidence="15">Cytoplasm</location>
    </subcellularLocation>
    <subcellularLocation>
        <location evidence="2">Membrane</location>
        <topology evidence="2">Peripheral membrane protein</topology>
    </subcellularLocation>
    <text evidence="15">Distribution is 50-50.</text>
</comment>
<dbReference type="GO" id="GO:0006605">
    <property type="term" value="P:protein targeting"/>
    <property type="evidence" value="ECO:0007669"/>
    <property type="project" value="UniProtKB-UniRule"/>
</dbReference>
<dbReference type="InterPro" id="IPR044722">
    <property type="entry name" value="SecA_SF2_C"/>
</dbReference>
<keyword evidence="12 15" id="KW-1278">Translocase</keyword>
<keyword evidence="9" id="KW-0862">Zinc</keyword>
<dbReference type="FunFam" id="3.90.1440.10:FF:000002">
    <property type="entry name" value="Protein translocase subunit SecA"/>
    <property type="match status" value="1"/>
</dbReference>
<dbReference type="InterPro" id="IPR020937">
    <property type="entry name" value="SecA_CS"/>
</dbReference>
<organism evidence="22 23">
    <name type="scientific">Candidatus Falkowbacteria bacterium RBG_13_39_14</name>
    <dbReference type="NCBI Taxonomy" id="1797985"/>
    <lineage>
        <taxon>Bacteria</taxon>
        <taxon>Candidatus Falkowiibacteriota</taxon>
    </lineage>
</organism>
<keyword evidence="14 15" id="KW-0472">Membrane</keyword>
<dbReference type="GO" id="GO:0005829">
    <property type="term" value="C:cytosol"/>
    <property type="evidence" value="ECO:0007669"/>
    <property type="project" value="TreeGrafter"/>
</dbReference>
<dbReference type="Pfam" id="PF02810">
    <property type="entry name" value="SEC-C"/>
    <property type="match status" value="1"/>
</dbReference>
<dbReference type="NCBIfam" id="TIGR00963">
    <property type="entry name" value="secA"/>
    <property type="match status" value="1"/>
</dbReference>
<feature type="binding site" evidence="15">
    <location>
        <position position="124"/>
    </location>
    <ligand>
        <name>ATP</name>
        <dbReference type="ChEBI" id="CHEBI:30616"/>
    </ligand>
</feature>
<dbReference type="EC" id="7.4.2.8" evidence="15"/>
<dbReference type="SUPFAM" id="SSF81767">
    <property type="entry name" value="Pre-protein crosslinking domain of SecA"/>
    <property type="match status" value="1"/>
</dbReference>
<dbReference type="PROSITE" id="PS51192">
    <property type="entry name" value="HELICASE_ATP_BIND_1"/>
    <property type="match status" value="1"/>
</dbReference>
<comment type="catalytic activity">
    <reaction evidence="15">
        <text>ATP + H2O + cellular proteinSide 1 = ADP + phosphate + cellular proteinSide 2.</text>
        <dbReference type="EC" id="7.4.2.8"/>
    </reaction>
</comment>
<comment type="subunit">
    <text evidence="15">Monomer and homodimer. Part of the essential Sec protein translocation apparatus which comprises SecA, SecYEG and auxiliary proteins SecDF. Other proteins may also be involved.</text>
</comment>
<evidence type="ECO:0000256" key="10">
    <source>
        <dbReference type="ARBA" id="ARBA00022840"/>
    </source>
</evidence>
<evidence type="ECO:0000256" key="4">
    <source>
        <dbReference type="ARBA" id="ARBA00022448"/>
    </source>
</evidence>
<evidence type="ECO:0000256" key="1">
    <source>
        <dbReference type="ARBA" id="ARBA00001947"/>
    </source>
</evidence>
<dbReference type="GO" id="GO:0005524">
    <property type="term" value="F:ATP binding"/>
    <property type="evidence" value="ECO:0007669"/>
    <property type="project" value="UniProtKB-UniRule"/>
</dbReference>
<dbReference type="HAMAP" id="MF_01382">
    <property type="entry name" value="SecA"/>
    <property type="match status" value="1"/>
</dbReference>
<evidence type="ECO:0000256" key="2">
    <source>
        <dbReference type="ARBA" id="ARBA00004170"/>
    </source>
</evidence>
<evidence type="ECO:0000256" key="15">
    <source>
        <dbReference type="HAMAP-Rule" id="MF_01382"/>
    </source>
</evidence>
<dbReference type="EMBL" id="MFFS01000047">
    <property type="protein sequence ID" value="OGF21940.1"/>
    <property type="molecule type" value="Genomic_DNA"/>
</dbReference>
<dbReference type="SMART" id="SM00958">
    <property type="entry name" value="SecA_PP_bind"/>
    <property type="match status" value="1"/>
</dbReference>
<reference evidence="22 23" key="1">
    <citation type="journal article" date="2016" name="Nat. Commun.">
        <title>Thousands of microbial genomes shed light on interconnected biogeochemical processes in an aquifer system.</title>
        <authorList>
            <person name="Anantharaman K."/>
            <person name="Brown C.T."/>
            <person name="Hug L.A."/>
            <person name="Sharon I."/>
            <person name="Castelle C.J."/>
            <person name="Probst A.J."/>
            <person name="Thomas B.C."/>
            <person name="Singh A."/>
            <person name="Wilkins M.J."/>
            <person name="Karaoz U."/>
            <person name="Brodie E.L."/>
            <person name="Williams K.H."/>
            <person name="Hubbard S.S."/>
            <person name="Banfield J.F."/>
        </authorList>
    </citation>
    <scope>NUCLEOTIDE SEQUENCE [LARGE SCALE GENOMIC DNA]</scope>
</reference>
<feature type="region of interest" description="Disordered" evidence="18">
    <location>
        <begin position="989"/>
        <end position="1014"/>
    </location>
</feature>
<evidence type="ECO:0000259" key="19">
    <source>
        <dbReference type="PROSITE" id="PS51192"/>
    </source>
</evidence>
<gene>
    <name evidence="15" type="primary">secA</name>
    <name evidence="22" type="ORF">A2Y83_05215</name>
</gene>
<evidence type="ECO:0000256" key="12">
    <source>
        <dbReference type="ARBA" id="ARBA00022967"/>
    </source>
</evidence>
<evidence type="ECO:0000259" key="20">
    <source>
        <dbReference type="PROSITE" id="PS51194"/>
    </source>
</evidence>
<dbReference type="SUPFAM" id="SSF52540">
    <property type="entry name" value="P-loop containing nucleoside triphosphate hydrolases"/>
    <property type="match status" value="2"/>
</dbReference>
<dbReference type="InterPro" id="IPR011130">
    <property type="entry name" value="SecA_preprotein_X-link_dom"/>
</dbReference>
<dbReference type="InterPro" id="IPR001650">
    <property type="entry name" value="Helicase_C-like"/>
</dbReference>
<keyword evidence="10 15" id="KW-0067">ATP-binding</keyword>
<evidence type="ECO:0000256" key="7">
    <source>
        <dbReference type="ARBA" id="ARBA00022723"/>
    </source>
</evidence>
<dbReference type="GO" id="GO:0017038">
    <property type="term" value="P:protein import"/>
    <property type="evidence" value="ECO:0007669"/>
    <property type="project" value="InterPro"/>
</dbReference>
<dbReference type="CDD" id="cd17928">
    <property type="entry name" value="DEXDc_SecA"/>
    <property type="match status" value="1"/>
</dbReference>
<feature type="binding site" evidence="15">
    <location>
        <begin position="142"/>
        <end position="146"/>
    </location>
    <ligand>
        <name>ATP</name>
        <dbReference type="ChEBI" id="CHEBI:30616"/>
    </ligand>
</feature>
<proteinExistence type="inferred from homology"/>
<dbReference type="InterPro" id="IPR011115">
    <property type="entry name" value="SecA_DEAD"/>
</dbReference>
<evidence type="ECO:0000313" key="23">
    <source>
        <dbReference type="Proteomes" id="UP000178323"/>
    </source>
</evidence>
<dbReference type="Pfam" id="PF07517">
    <property type="entry name" value="SecA_DEAD"/>
    <property type="match status" value="1"/>
</dbReference>
<keyword evidence="11 15" id="KW-0653">Protein transport</keyword>
<evidence type="ECO:0000256" key="14">
    <source>
        <dbReference type="ARBA" id="ARBA00023136"/>
    </source>
</evidence>
<dbReference type="InterPro" id="IPR014018">
    <property type="entry name" value="SecA_motor_DEAD"/>
</dbReference>
<dbReference type="InterPro" id="IPR004027">
    <property type="entry name" value="SEC_C_motif"/>
</dbReference>
<dbReference type="InterPro" id="IPR036670">
    <property type="entry name" value="SecA_X-link_sf"/>
</dbReference>
<dbReference type="InterPro" id="IPR011116">
    <property type="entry name" value="SecA_Wing/Scaffold"/>
</dbReference>
<dbReference type="GO" id="GO:0065002">
    <property type="term" value="P:intracellular protein transmembrane transport"/>
    <property type="evidence" value="ECO:0007669"/>
    <property type="project" value="UniProtKB-UniRule"/>
</dbReference>
<keyword evidence="17" id="KW-0175">Coiled coil</keyword>
<comment type="caution">
    <text evidence="22">The sequence shown here is derived from an EMBL/GenBank/DDBJ whole genome shotgun (WGS) entry which is preliminary data.</text>
</comment>
<protein>
    <recommendedName>
        <fullName evidence="15 16">Protein translocase subunit SecA</fullName>
        <ecNumber evidence="15">7.4.2.8</ecNumber>
    </recommendedName>
</protein>